<feature type="transmembrane region" description="Helical" evidence="9">
    <location>
        <begin position="136"/>
        <end position="159"/>
    </location>
</feature>
<dbReference type="CDD" id="cd15047">
    <property type="entry name" value="7tmC_GABA-B-like"/>
    <property type="match status" value="1"/>
</dbReference>
<keyword evidence="4" id="KW-0297">G-protein coupled receptor</keyword>
<dbReference type="AlphaFoldDB" id="A0ABD2MLE5"/>
<keyword evidence="3 9" id="KW-1133">Transmembrane helix</keyword>
<feature type="transmembrane region" description="Helical" evidence="9">
    <location>
        <begin position="102"/>
        <end position="124"/>
    </location>
</feature>
<evidence type="ECO:0000256" key="3">
    <source>
        <dbReference type="ARBA" id="ARBA00022989"/>
    </source>
</evidence>
<keyword evidence="7" id="KW-0325">Glycoprotein</keyword>
<feature type="transmembrane region" description="Helical" evidence="9">
    <location>
        <begin position="165"/>
        <end position="188"/>
    </location>
</feature>
<reference evidence="11 12" key="1">
    <citation type="journal article" date="2021" name="BMC Biol.">
        <title>Horizontally acquired antibacterial genes associated with adaptive radiation of ladybird beetles.</title>
        <authorList>
            <person name="Li H.S."/>
            <person name="Tang X.F."/>
            <person name="Huang Y.H."/>
            <person name="Xu Z.Y."/>
            <person name="Chen M.L."/>
            <person name="Du X.Y."/>
            <person name="Qiu B.Y."/>
            <person name="Chen P.T."/>
            <person name="Zhang W."/>
            <person name="Slipinski A."/>
            <person name="Escalona H.E."/>
            <person name="Waterhouse R.M."/>
            <person name="Zwick A."/>
            <person name="Pang H."/>
        </authorList>
    </citation>
    <scope>NUCLEOTIDE SEQUENCE [LARGE SCALE GENOMIC DNA]</scope>
    <source>
        <strain evidence="11">SYSU2018</strain>
    </source>
</reference>
<keyword evidence="6" id="KW-0675">Receptor</keyword>
<evidence type="ECO:0000256" key="6">
    <source>
        <dbReference type="ARBA" id="ARBA00023170"/>
    </source>
</evidence>
<protein>
    <recommendedName>
        <fullName evidence="10">G-protein coupled receptors family 3 profile domain-containing protein</fullName>
    </recommendedName>
</protein>
<evidence type="ECO:0000256" key="4">
    <source>
        <dbReference type="ARBA" id="ARBA00023040"/>
    </source>
</evidence>
<feature type="transmembrane region" description="Helical" evidence="9">
    <location>
        <begin position="46"/>
        <end position="67"/>
    </location>
</feature>
<evidence type="ECO:0000313" key="12">
    <source>
        <dbReference type="Proteomes" id="UP001516400"/>
    </source>
</evidence>
<keyword evidence="5 9" id="KW-0472">Membrane</keyword>
<comment type="caution">
    <text evidence="11">The sequence shown here is derived from an EMBL/GenBank/DDBJ whole genome shotgun (WGS) entry which is preliminary data.</text>
</comment>
<name>A0ABD2MLE5_9CUCU</name>
<dbReference type="PROSITE" id="PS50259">
    <property type="entry name" value="G_PROTEIN_RECEP_F3_4"/>
    <property type="match status" value="1"/>
</dbReference>
<evidence type="ECO:0000313" key="11">
    <source>
        <dbReference type="EMBL" id="KAL3267204.1"/>
    </source>
</evidence>
<evidence type="ECO:0000256" key="2">
    <source>
        <dbReference type="ARBA" id="ARBA00022692"/>
    </source>
</evidence>
<evidence type="ECO:0000256" key="9">
    <source>
        <dbReference type="SAM" id="Phobius"/>
    </source>
</evidence>
<dbReference type="InterPro" id="IPR017978">
    <property type="entry name" value="GPCR_3_C"/>
</dbReference>
<dbReference type="InterPro" id="IPR002455">
    <property type="entry name" value="GPCR3_GABA-B"/>
</dbReference>
<keyword evidence="8" id="KW-0807">Transducer</keyword>
<evidence type="ECO:0000259" key="10">
    <source>
        <dbReference type="PROSITE" id="PS50259"/>
    </source>
</evidence>
<dbReference type="GO" id="GO:0004930">
    <property type="term" value="F:G protein-coupled receptor activity"/>
    <property type="evidence" value="ECO:0007669"/>
    <property type="project" value="UniProtKB-KW"/>
</dbReference>
<dbReference type="PANTHER" id="PTHR10519">
    <property type="entry name" value="GABA-B RECEPTOR"/>
    <property type="match status" value="1"/>
</dbReference>
<keyword evidence="2 9" id="KW-0812">Transmembrane</keyword>
<feature type="domain" description="G-protein coupled receptors family 3 profile" evidence="10">
    <location>
        <begin position="1"/>
        <end position="195"/>
    </location>
</feature>
<feature type="non-terminal residue" evidence="11">
    <location>
        <position position="1"/>
    </location>
</feature>
<organism evidence="11 12">
    <name type="scientific">Cryptolaemus montrouzieri</name>
    <dbReference type="NCBI Taxonomy" id="559131"/>
    <lineage>
        <taxon>Eukaryota</taxon>
        <taxon>Metazoa</taxon>
        <taxon>Ecdysozoa</taxon>
        <taxon>Arthropoda</taxon>
        <taxon>Hexapoda</taxon>
        <taxon>Insecta</taxon>
        <taxon>Pterygota</taxon>
        <taxon>Neoptera</taxon>
        <taxon>Endopterygota</taxon>
        <taxon>Coleoptera</taxon>
        <taxon>Polyphaga</taxon>
        <taxon>Cucujiformia</taxon>
        <taxon>Coccinelloidea</taxon>
        <taxon>Coccinellidae</taxon>
        <taxon>Scymninae</taxon>
        <taxon>Scymnini</taxon>
        <taxon>Cryptolaemus</taxon>
    </lineage>
</organism>
<gene>
    <name evidence="11" type="ORF">HHI36_011340</name>
</gene>
<evidence type="ECO:0000256" key="1">
    <source>
        <dbReference type="ARBA" id="ARBA00004141"/>
    </source>
</evidence>
<dbReference type="Pfam" id="PF00003">
    <property type="entry name" value="7tm_3"/>
    <property type="match status" value="1"/>
</dbReference>
<dbReference type="GO" id="GO:0016020">
    <property type="term" value="C:membrane"/>
    <property type="evidence" value="ECO:0007669"/>
    <property type="project" value="UniProtKB-SubCell"/>
</dbReference>
<keyword evidence="12" id="KW-1185">Reference proteome</keyword>
<sequence>AKAYLLSAGFSLIFGTIFAKTYRVHKLFNHCRTSVVKTKLLKDRHLIALISSPVIIDAIIVSLWVVIDPMERSRHNLTLEASSRSGVVYQRQVEVCGSSNTIGWYFALYGYKALVLIMGVFMAWENRHVKVPTLNNIHYIGICVYSAIFSSIVLIFANFIEQYVIVSYLISSCTILVTTSIILVLLFLPQFKMIFGSMQNDDLLMQTMGLKFEYNTRRFIYKDQRELFNRLEIQNRVFKCEIEALDEEIRYLENLLLMPSDSSDNSTSDIYTITKAFQDKPELSCGRASWPTSISQSTKGAPRFSSENRLNEHFFDRFRIFGKLKKFFGSLSSIGDFGSQPTDSDENIQPAENQCVSNAERESVLCLEIREIKKFPSDSSIN</sequence>
<dbReference type="EMBL" id="JABFTP020000001">
    <property type="protein sequence ID" value="KAL3267204.1"/>
    <property type="molecule type" value="Genomic_DNA"/>
</dbReference>
<dbReference type="PRINTS" id="PR01176">
    <property type="entry name" value="GABABRECEPTR"/>
</dbReference>
<evidence type="ECO:0000256" key="7">
    <source>
        <dbReference type="ARBA" id="ARBA00023180"/>
    </source>
</evidence>
<evidence type="ECO:0000256" key="5">
    <source>
        <dbReference type="ARBA" id="ARBA00023136"/>
    </source>
</evidence>
<dbReference type="Proteomes" id="UP001516400">
    <property type="component" value="Unassembled WGS sequence"/>
</dbReference>
<accession>A0ABD2MLE5</accession>
<proteinExistence type="predicted"/>
<dbReference type="PANTHER" id="PTHR10519:SF46">
    <property type="entry name" value="METABOTROPIC GABA-B RECEPTOR SUBTYPE 3, ISOFORM A"/>
    <property type="match status" value="1"/>
</dbReference>
<comment type="subcellular location">
    <subcellularLocation>
        <location evidence="1">Membrane</location>
        <topology evidence="1">Multi-pass membrane protein</topology>
    </subcellularLocation>
</comment>
<feature type="transmembrane region" description="Helical" evidence="9">
    <location>
        <begin position="6"/>
        <end position="25"/>
    </location>
</feature>
<evidence type="ECO:0000256" key="8">
    <source>
        <dbReference type="ARBA" id="ARBA00023224"/>
    </source>
</evidence>